<accession>A0A3P3D885</accession>
<organism evidence="1 2">
    <name type="scientific">Falsigemmobacter faecalis</name>
    <dbReference type="NCBI Taxonomy" id="2488730"/>
    <lineage>
        <taxon>Bacteria</taxon>
        <taxon>Pseudomonadati</taxon>
        <taxon>Pseudomonadota</taxon>
        <taxon>Alphaproteobacteria</taxon>
        <taxon>Rhodobacterales</taxon>
        <taxon>Paracoccaceae</taxon>
        <taxon>Falsigemmobacter</taxon>
    </lineage>
</organism>
<evidence type="ECO:0000313" key="1">
    <source>
        <dbReference type="EMBL" id="RRH70024.1"/>
    </source>
</evidence>
<dbReference type="AlphaFoldDB" id="A0A3P3D885"/>
<reference evidence="1 2" key="1">
    <citation type="submission" date="2018-11" db="EMBL/GenBank/DDBJ databases">
        <title>Gemmobacter sp. nov., YIM 102744-1 draft genome.</title>
        <authorList>
            <person name="Li G."/>
            <person name="Jiang Y."/>
        </authorList>
    </citation>
    <scope>NUCLEOTIDE SEQUENCE [LARGE SCALE GENOMIC DNA]</scope>
    <source>
        <strain evidence="1 2">YIM 102744-1</strain>
    </source>
</reference>
<name>A0A3P3D885_9RHOB</name>
<gene>
    <name evidence="1" type="ORF">EG244_17595</name>
</gene>
<evidence type="ECO:0000313" key="2">
    <source>
        <dbReference type="Proteomes" id="UP000282125"/>
    </source>
</evidence>
<dbReference type="RefSeq" id="WP_124966485.1">
    <property type="nucleotide sequence ID" value="NZ_RRAZ01000038.1"/>
</dbReference>
<dbReference type="OrthoDB" id="7376100at2"/>
<evidence type="ECO:0008006" key="3">
    <source>
        <dbReference type="Google" id="ProtNLM"/>
    </source>
</evidence>
<sequence length="82" mass="8867">MSLSITSSIAARIISKCGGHKATAELAGVSLPYVYRWTYPRERGGLNGRVPELARRALLGAAKAGRVNLTPLDFEEGWADHD</sequence>
<keyword evidence="2" id="KW-1185">Reference proteome</keyword>
<protein>
    <recommendedName>
        <fullName evidence="3">Helix-turn-helix domain-containing protein</fullName>
    </recommendedName>
</protein>
<dbReference type="EMBL" id="RRAZ01000038">
    <property type="protein sequence ID" value="RRH70024.1"/>
    <property type="molecule type" value="Genomic_DNA"/>
</dbReference>
<dbReference type="Proteomes" id="UP000282125">
    <property type="component" value="Unassembled WGS sequence"/>
</dbReference>
<comment type="caution">
    <text evidence="1">The sequence shown here is derived from an EMBL/GenBank/DDBJ whole genome shotgun (WGS) entry which is preliminary data.</text>
</comment>
<proteinExistence type="predicted"/>